<evidence type="ECO:0000256" key="1">
    <source>
        <dbReference type="SAM" id="MobiDB-lite"/>
    </source>
</evidence>
<protein>
    <submittedName>
        <fullName evidence="2">Uncharacterized protein</fullName>
    </submittedName>
</protein>
<dbReference type="HOGENOM" id="CLU_1997925_0_0_1"/>
<dbReference type="RefSeq" id="XP_040625079.1">
    <property type="nucleotide sequence ID" value="XM_040773787.1"/>
</dbReference>
<sequence>MKSPRIPGSARSTAEIGNLEHRGAGRASPGYTVATGTTGGRARVTLGSPAPLVCGRSPTSITTPSAAAAAEYVEDEVPDCHSGQQLHIVESIREHTGYDYCGDATDDSFKHGRYCGDDSHDGASN</sequence>
<gene>
    <name evidence="2" type="ORF">DACRYDRAFT_24675</name>
</gene>
<organism evidence="2 3">
    <name type="scientific">Dacryopinax primogenitus (strain DJM 731)</name>
    <name type="common">Brown rot fungus</name>
    <dbReference type="NCBI Taxonomy" id="1858805"/>
    <lineage>
        <taxon>Eukaryota</taxon>
        <taxon>Fungi</taxon>
        <taxon>Dikarya</taxon>
        <taxon>Basidiomycota</taxon>
        <taxon>Agaricomycotina</taxon>
        <taxon>Dacrymycetes</taxon>
        <taxon>Dacrymycetales</taxon>
        <taxon>Dacrymycetaceae</taxon>
        <taxon>Dacryopinax</taxon>
    </lineage>
</organism>
<dbReference type="Proteomes" id="UP000030653">
    <property type="component" value="Unassembled WGS sequence"/>
</dbReference>
<name>M5FXH2_DACPD</name>
<keyword evidence="3" id="KW-1185">Reference proteome</keyword>
<feature type="non-terminal residue" evidence="2">
    <location>
        <position position="125"/>
    </location>
</feature>
<reference evidence="2 3" key="1">
    <citation type="journal article" date="2012" name="Science">
        <title>The Paleozoic origin of enzymatic lignin decomposition reconstructed from 31 fungal genomes.</title>
        <authorList>
            <person name="Floudas D."/>
            <person name="Binder M."/>
            <person name="Riley R."/>
            <person name="Barry K."/>
            <person name="Blanchette R.A."/>
            <person name="Henrissat B."/>
            <person name="Martinez A.T."/>
            <person name="Otillar R."/>
            <person name="Spatafora J.W."/>
            <person name="Yadav J.S."/>
            <person name="Aerts A."/>
            <person name="Benoit I."/>
            <person name="Boyd A."/>
            <person name="Carlson A."/>
            <person name="Copeland A."/>
            <person name="Coutinho P.M."/>
            <person name="de Vries R.P."/>
            <person name="Ferreira P."/>
            <person name="Findley K."/>
            <person name="Foster B."/>
            <person name="Gaskell J."/>
            <person name="Glotzer D."/>
            <person name="Gorecki P."/>
            <person name="Heitman J."/>
            <person name="Hesse C."/>
            <person name="Hori C."/>
            <person name="Igarashi K."/>
            <person name="Jurgens J.A."/>
            <person name="Kallen N."/>
            <person name="Kersten P."/>
            <person name="Kohler A."/>
            <person name="Kuees U."/>
            <person name="Kumar T.K.A."/>
            <person name="Kuo A."/>
            <person name="LaButti K."/>
            <person name="Larrondo L.F."/>
            <person name="Lindquist E."/>
            <person name="Ling A."/>
            <person name="Lombard V."/>
            <person name="Lucas S."/>
            <person name="Lundell T."/>
            <person name="Martin R."/>
            <person name="McLaughlin D.J."/>
            <person name="Morgenstern I."/>
            <person name="Morin E."/>
            <person name="Murat C."/>
            <person name="Nagy L.G."/>
            <person name="Nolan M."/>
            <person name="Ohm R.A."/>
            <person name="Patyshakuliyeva A."/>
            <person name="Rokas A."/>
            <person name="Ruiz-Duenas F.J."/>
            <person name="Sabat G."/>
            <person name="Salamov A."/>
            <person name="Samejima M."/>
            <person name="Schmutz J."/>
            <person name="Slot J.C."/>
            <person name="St John F."/>
            <person name="Stenlid J."/>
            <person name="Sun H."/>
            <person name="Sun S."/>
            <person name="Syed K."/>
            <person name="Tsang A."/>
            <person name="Wiebenga A."/>
            <person name="Young D."/>
            <person name="Pisabarro A."/>
            <person name="Eastwood D.C."/>
            <person name="Martin F."/>
            <person name="Cullen D."/>
            <person name="Grigoriev I.V."/>
            <person name="Hibbett D.S."/>
        </authorList>
    </citation>
    <scope>NUCLEOTIDE SEQUENCE [LARGE SCALE GENOMIC DNA]</scope>
    <source>
        <strain evidence="2 3">DJM-731 SS1</strain>
    </source>
</reference>
<accession>M5FXH2</accession>
<proteinExistence type="predicted"/>
<dbReference type="GeneID" id="63688849"/>
<evidence type="ECO:0000313" key="3">
    <source>
        <dbReference type="Proteomes" id="UP000030653"/>
    </source>
</evidence>
<dbReference type="EMBL" id="JH795874">
    <property type="protein sequence ID" value="EJT98181.1"/>
    <property type="molecule type" value="Genomic_DNA"/>
</dbReference>
<feature type="compositionally biased region" description="Low complexity" evidence="1">
    <location>
        <begin position="32"/>
        <end position="42"/>
    </location>
</feature>
<dbReference type="AlphaFoldDB" id="M5FXH2"/>
<feature type="region of interest" description="Disordered" evidence="1">
    <location>
        <begin position="1"/>
        <end position="42"/>
    </location>
</feature>
<evidence type="ECO:0000313" key="2">
    <source>
        <dbReference type="EMBL" id="EJT98181.1"/>
    </source>
</evidence>